<dbReference type="EMBL" id="LFYR01002205">
    <property type="protein sequence ID" value="KMZ56275.1"/>
    <property type="molecule type" value="Genomic_DNA"/>
</dbReference>
<keyword evidence="3" id="KW-1185">Reference proteome</keyword>
<reference evidence="3" key="1">
    <citation type="journal article" date="2016" name="Nature">
        <title>The genome of the seagrass Zostera marina reveals angiosperm adaptation to the sea.</title>
        <authorList>
            <person name="Olsen J.L."/>
            <person name="Rouze P."/>
            <person name="Verhelst B."/>
            <person name="Lin Y.-C."/>
            <person name="Bayer T."/>
            <person name="Collen J."/>
            <person name="Dattolo E."/>
            <person name="De Paoli E."/>
            <person name="Dittami S."/>
            <person name="Maumus F."/>
            <person name="Michel G."/>
            <person name="Kersting A."/>
            <person name="Lauritano C."/>
            <person name="Lohaus R."/>
            <person name="Toepel M."/>
            <person name="Tonon T."/>
            <person name="Vanneste K."/>
            <person name="Amirebrahimi M."/>
            <person name="Brakel J."/>
            <person name="Bostroem C."/>
            <person name="Chovatia M."/>
            <person name="Grimwood J."/>
            <person name="Jenkins J.W."/>
            <person name="Jueterbock A."/>
            <person name="Mraz A."/>
            <person name="Stam W.T."/>
            <person name="Tice H."/>
            <person name="Bornberg-Bauer E."/>
            <person name="Green P.J."/>
            <person name="Pearson G.A."/>
            <person name="Procaccini G."/>
            <person name="Duarte C.M."/>
            <person name="Schmutz J."/>
            <person name="Reusch T.B.H."/>
            <person name="Van de Peer Y."/>
        </authorList>
    </citation>
    <scope>NUCLEOTIDE SEQUENCE [LARGE SCALE GENOMIC DNA]</scope>
    <source>
        <strain evidence="3">cv. Finnish</strain>
    </source>
</reference>
<protein>
    <submittedName>
        <fullName evidence="2">Uncharacterized protein</fullName>
    </submittedName>
</protein>
<gene>
    <name evidence="2" type="ORF">ZOSMA_97G00420</name>
</gene>
<evidence type="ECO:0000313" key="3">
    <source>
        <dbReference type="Proteomes" id="UP000036987"/>
    </source>
</evidence>
<dbReference type="AlphaFoldDB" id="A0A0K9NJY0"/>
<name>A0A0K9NJY0_ZOSMR</name>
<feature type="compositionally biased region" description="Basic and acidic residues" evidence="1">
    <location>
        <begin position="151"/>
        <end position="164"/>
    </location>
</feature>
<evidence type="ECO:0000313" key="2">
    <source>
        <dbReference type="EMBL" id="KMZ56275.1"/>
    </source>
</evidence>
<proteinExistence type="predicted"/>
<feature type="region of interest" description="Disordered" evidence="1">
    <location>
        <begin position="151"/>
        <end position="185"/>
    </location>
</feature>
<organism evidence="2 3">
    <name type="scientific">Zostera marina</name>
    <name type="common">Eelgrass</name>
    <dbReference type="NCBI Taxonomy" id="29655"/>
    <lineage>
        <taxon>Eukaryota</taxon>
        <taxon>Viridiplantae</taxon>
        <taxon>Streptophyta</taxon>
        <taxon>Embryophyta</taxon>
        <taxon>Tracheophyta</taxon>
        <taxon>Spermatophyta</taxon>
        <taxon>Magnoliopsida</taxon>
        <taxon>Liliopsida</taxon>
        <taxon>Zosteraceae</taxon>
        <taxon>Zostera</taxon>
    </lineage>
</organism>
<evidence type="ECO:0000256" key="1">
    <source>
        <dbReference type="SAM" id="MobiDB-lite"/>
    </source>
</evidence>
<comment type="caution">
    <text evidence="2">The sequence shown here is derived from an EMBL/GenBank/DDBJ whole genome shotgun (WGS) entry which is preliminary data.</text>
</comment>
<dbReference type="Proteomes" id="UP000036987">
    <property type="component" value="Unassembled WGS sequence"/>
</dbReference>
<sequence length="185" mass="20488">MEEEEIVIGNDKSSLEAVELTHASIKSLELGDNETSGATKLVLPPPTDCIVERSQNSEFLLKSGVPSECTHASIKSLELGDNETSGATKLVLPSPTNCIVERSQSSEFLLKSGVPSECSHDKDIKEVHVMDGECPCHRCPHHHHLHIEGGKVENKETLTKEEKVKKKRSSWMPDPENRWPIQGFQ</sequence>
<dbReference type="OrthoDB" id="693810at2759"/>
<accession>A0A0K9NJY0</accession>